<protein>
    <recommendedName>
        <fullName evidence="3">SAP domain-containing protein</fullName>
    </recommendedName>
</protein>
<dbReference type="InterPro" id="IPR035979">
    <property type="entry name" value="RBD_domain_sf"/>
</dbReference>
<dbReference type="EMBL" id="CM026431">
    <property type="protein sequence ID" value="KAG0559428.1"/>
    <property type="molecule type" value="Genomic_DNA"/>
</dbReference>
<dbReference type="InterPro" id="IPR003034">
    <property type="entry name" value="SAP_dom"/>
</dbReference>
<feature type="region of interest" description="Disordered" evidence="2">
    <location>
        <begin position="624"/>
        <end position="708"/>
    </location>
</feature>
<dbReference type="CDD" id="cd12432">
    <property type="entry name" value="RRM_ACINU"/>
    <property type="match status" value="1"/>
</dbReference>
<dbReference type="GO" id="GO:0003676">
    <property type="term" value="F:nucleic acid binding"/>
    <property type="evidence" value="ECO:0007669"/>
    <property type="project" value="InterPro"/>
</dbReference>
<feature type="compositionally biased region" description="Basic and acidic residues" evidence="2">
    <location>
        <begin position="435"/>
        <end position="446"/>
    </location>
</feature>
<evidence type="ECO:0000256" key="2">
    <source>
        <dbReference type="SAM" id="MobiDB-lite"/>
    </source>
</evidence>
<evidence type="ECO:0000313" key="4">
    <source>
        <dbReference type="EMBL" id="KAG0559428.1"/>
    </source>
</evidence>
<dbReference type="SMART" id="SM00513">
    <property type="entry name" value="SAP"/>
    <property type="match status" value="1"/>
</dbReference>
<feature type="region of interest" description="Disordered" evidence="2">
    <location>
        <begin position="399"/>
        <end position="508"/>
    </location>
</feature>
<dbReference type="InterPro" id="IPR032552">
    <property type="entry name" value="RSB_motif"/>
</dbReference>
<feature type="coiled-coil region" evidence="1">
    <location>
        <begin position="18"/>
        <end position="60"/>
    </location>
</feature>
<keyword evidence="5" id="KW-1185">Reference proteome</keyword>
<evidence type="ECO:0000256" key="1">
    <source>
        <dbReference type="SAM" id="Coils"/>
    </source>
</evidence>
<organism evidence="4 5">
    <name type="scientific">Ceratodon purpureus</name>
    <name type="common">Fire moss</name>
    <name type="synonym">Dicranum purpureum</name>
    <dbReference type="NCBI Taxonomy" id="3225"/>
    <lineage>
        <taxon>Eukaryota</taxon>
        <taxon>Viridiplantae</taxon>
        <taxon>Streptophyta</taxon>
        <taxon>Embryophyta</taxon>
        <taxon>Bryophyta</taxon>
        <taxon>Bryophytina</taxon>
        <taxon>Bryopsida</taxon>
        <taxon>Dicranidae</taxon>
        <taxon>Pseudoditrichales</taxon>
        <taxon>Ditrichaceae</taxon>
        <taxon>Ceratodon</taxon>
    </lineage>
</organism>
<evidence type="ECO:0000313" key="5">
    <source>
        <dbReference type="Proteomes" id="UP000822688"/>
    </source>
</evidence>
<sequence length="744" mass="79360">MSTPLAALGNRTPEQLKVAELREELRKRGIQIKGLKKDLVDRLEEVLKQEELEQQKALAAVVNDAAAVPEPVEQPEPVTPVTKRRSKGHDHHHAREEAKDVVVEEPDNAAVVASVEPEVAIAVPPPQEGDIVSQSVAESLPGGSEAAGLSVAGGADETAAAPMEGEPMPETIDLSVPVEEEAKVPLSLDDKKTAAAPPALEDLVADLERLEDPNYNKVVEEEPQVQQAVEEETGANGGEMLSGKSTDVVPSVEKGVDEVMGGTEEVITTTLEETVTTTVEEQVVAVVSDQNVVTVQEEQVVTTSTRVATVEETADEVVTTEDTTTTVATVEKTTTIVADGEGVKLDAEAVTLLEDKSDQAMGETSKEDAVKVANEDAIAETSKDETPMDVDAGTEKETILETPKDEVPTAVDAGNEKELNVEKPVEETPMDVDADAQKGSKRKDADGELITLEPTKRRRWNSAKGEGDSKGPGKDVPPLELQEPVPSLNAPAPSARVQTPKSAPPEKVAVTRTAPTRVETTVNGENQKTRVVPPTAKPATTSLKIDKFLRPFTFKAVKELLAQTGTVEDVWMDQIKTHCYVTYSSIEEATATRNALYNLQWPPQGGRLLTAEFVDPTEVKLRSDGEKAAAAAGPTATAAPSTNAITPRGGNSTNLKASKDGSIAPSSSHPSTPVAAALPPPPPLPFPPRDRSKQEVERTPTLDDLFRKTRSKPHIYYLPLTAEEVADKVATRNREAAAKPGVKA</sequence>
<dbReference type="PANTHER" id="PTHR47031">
    <property type="entry name" value="SAP DNA-BINDING DOMAIN-CONTAINING PROTEIN"/>
    <property type="match status" value="1"/>
</dbReference>
<keyword evidence="1" id="KW-0175">Coiled coil</keyword>
<gene>
    <name evidence="4" type="ORF">KC19_10G104000</name>
</gene>
<feature type="compositionally biased region" description="Low complexity" evidence="2">
    <location>
        <begin position="628"/>
        <end position="647"/>
    </location>
</feature>
<feature type="compositionally biased region" description="Basic and acidic residues" evidence="2">
    <location>
        <begin position="93"/>
        <end position="102"/>
    </location>
</feature>
<feature type="domain" description="SAP" evidence="3">
    <location>
        <begin position="13"/>
        <end position="47"/>
    </location>
</feature>
<feature type="compositionally biased region" description="Basic residues" evidence="2">
    <location>
        <begin position="82"/>
        <end position="92"/>
    </location>
</feature>
<name>A0A8T0GNW3_CERPU</name>
<dbReference type="InterPro" id="IPR036361">
    <property type="entry name" value="SAP_dom_sf"/>
</dbReference>
<feature type="compositionally biased region" description="Basic and acidic residues" evidence="2">
    <location>
        <begin position="414"/>
        <end position="426"/>
    </location>
</feature>
<accession>A0A8T0GNW3</accession>
<feature type="compositionally biased region" description="Basic and acidic residues" evidence="2">
    <location>
        <begin position="688"/>
        <end position="707"/>
    </location>
</feature>
<dbReference type="AlphaFoldDB" id="A0A8T0GNW3"/>
<feature type="compositionally biased region" description="Pro residues" evidence="2">
    <location>
        <begin position="678"/>
        <end position="687"/>
    </location>
</feature>
<feature type="region of interest" description="Disordered" evidence="2">
    <location>
        <begin position="67"/>
        <end position="105"/>
    </location>
</feature>
<evidence type="ECO:0000259" key="3">
    <source>
        <dbReference type="PROSITE" id="PS50800"/>
    </source>
</evidence>
<feature type="region of interest" description="Disordered" evidence="2">
    <location>
        <begin position="122"/>
        <end position="184"/>
    </location>
</feature>
<comment type="caution">
    <text evidence="4">The sequence shown here is derived from an EMBL/GenBank/DDBJ whole genome shotgun (WGS) entry which is preliminary data.</text>
</comment>
<dbReference type="SUPFAM" id="SSF54928">
    <property type="entry name" value="RNA-binding domain, RBD"/>
    <property type="match status" value="1"/>
</dbReference>
<dbReference type="SUPFAM" id="SSF68906">
    <property type="entry name" value="SAP domain"/>
    <property type="match status" value="1"/>
</dbReference>
<dbReference type="Proteomes" id="UP000822688">
    <property type="component" value="Chromosome 10"/>
</dbReference>
<proteinExistence type="predicted"/>
<dbReference type="Gene3D" id="1.10.720.30">
    <property type="entry name" value="SAP domain"/>
    <property type="match status" value="1"/>
</dbReference>
<dbReference type="Pfam" id="PF16294">
    <property type="entry name" value="RSB_motif"/>
    <property type="match status" value="1"/>
</dbReference>
<dbReference type="InterPro" id="IPR034257">
    <property type="entry name" value="Acinus_RRM"/>
</dbReference>
<dbReference type="PROSITE" id="PS50800">
    <property type="entry name" value="SAP"/>
    <property type="match status" value="1"/>
</dbReference>
<dbReference type="PANTHER" id="PTHR47031:SF3">
    <property type="entry name" value="SAP DOMAIN-CONTAINING PROTEIN"/>
    <property type="match status" value="1"/>
</dbReference>
<dbReference type="Pfam" id="PF02037">
    <property type="entry name" value="SAP"/>
    <property type="match status" value="1"/>
</dbReference>
<reference evidence="4" key="1">
    <citation type="submission" date="2020-06" db="EMBL/GenBank/DDBJ databases">
        <title>WGS assembly of Ceratodon purpureus strain R40.</title>
        <authorList>
            <person name="Carey S.B."/>
            <person name="Jenkins J."/>
            <person name="Shu S."/>
            <person name="Lovell J.T."/>
            <person name="Sreedasyam A."/>
            <person name="Maumus F."/>
            <person name="Tiley G.P."/>
            <person name="Fernandez-Pozo N."/>
            <person name="Barry K."/>
            <person name="Chen C."/>
            <person name="Wang M."/>
            <person name="Lipzen A."/>
            <person name="Daum C."/>
            <person name="Saski C.A."/>
            <person name="Payton A.C."/>
            <person name="Mcbreen J.C."/>
            <person name="Conrad R.E."/>
            <person name="Kollar L.M."/>
            <person name="Olsson S."/>
            <person name="Huttunen S."/>
            <person name="Landis J.B."/>
            <person name="Wickett N.J."/>
            <person name="Johnson M.G."/>
            <person name="Rensing S.A."/>
            <person name="Grimwood J."/>
            <person name="Schmutz J."/>
            <person name="Mcdaniel S.F."/>
        </authorList>
    </citation>
    <scope>NUCLEOTIDE SEQUENCE</scope>
    <source>
        <strain evidence="4">R40</strain>
    </source>
</reference>